<evidence type="ECO:0000313" key="2">
    <source>
        <dbReference type="Proteomes" id="UP000499080"/>
    </source>
</evidence>
<proteinExistence type="predicted"/>
<protein>
    <submittedName>
        <fullName evidence="1">Uncharacterized protein</fullName>
    </submittedName>
</protein>
<keyword evidence="2" id="KW-1185">Reference proteome</keyword>
<sequence>MKMDAEGPHADYKTETMARVSFMDDNTRPYTARGPKNSFVAWGGRDWITRLTDPILPHQTFSFFLHSSQHYRDASSEAMKNRL</sequence>
<dbReference type="EMBL" id="BGPR01004100">
    <property type="protein sequence ID" value="GBM95904.1"/>
    <property type="molecule type" value="Genomic_DNA"/>
</dbReference>
<dbReference type="AlphaFoldDB" id="A0A4Y2K0P5"/>
<gene>
    <name evidence="1" type="ORF">AVEN_107768_1</name>
</gene>
<organism evidence="1 2">
    <name type="scientific">Araneus ventricosus</name>
    <name type="common">Orbweaver spider</name>
    <name type="synonym">Epeira ventricosa</name>
    <dbReference type="NCBI Taxonomy" id="182803"/>
    <lineage>
        <taxon>Eukaryota</taxon>
        <taxon>Metazoa</taxon>
        <taxon>Ecdysozoa</taxon>
        <taxon>Arthropoda</taxon>
        <taxon>Chelicerata</taxon>
        <taxon>Arachnida</taxon>
        <taxon>Araneae</taxon>
        <taxon>Araneomorphae</taxon>
        <taxon>Entelegynae</taxon>
        <taxon>Araneoidea</taxon>
        <taxon>Araneidae</taxon>
        <taxon>Araneus</taxon>
    </lineage>
</organism>
<dbReference type="Proteomes" id="UP000499080">
    <property type="component" value="Unassembled WGS sequence"/>
</dbReference>
<name>A0A4Y2K0P5_ARAVE</name>
<evidence type="ECO:0000313" key="1">
    <source>
        <dbReference type="EMBL" id="GBM95904.1"/>
    </source>
</evidence>
<comment type="caution">
    <text evidence="1">The sequence shown here is derived from an EMBL/GenBank/DDBJ whole genome shotgun (WGS) entry which is preliminary data.</text>
</comment>
<accession>A0A4Y2K0P5</accession>
<reference evidence="1 2" key="1">
    <citation type="journal article" date="2019" name="Sci. Rep.">
        <title>Orb-weaving spider Araneus ventricosus genome elucidates the spidroin gene catalogue.</title>
        <authorList>
            <person name="Kono N."/>
            <person name="Nakamura H."/>
            <person name="Ohtoshi R."/>
            <person name="Moran D.A.P."/>
            <person name="Shinohara A."/>
            <person name="Yoshida Y."/>
            <person name="Fujiwara M."/>
            <person name="Mori M."/>
            <person name="Tomita M."/>
            <person name="Arakawa K."/>
        </authorList>
    </citation>
    <scope>NUCLEOTIDE SEQUENCE [LARGE SCALE GENOMIC DNA]</scope>
</reference>